<sequence length="354" mass="39092">MSLSLTPSNQPPKKACCTPGDRQAASATVAARQGSATADGSPVPMVDVPTAEPIRHADIGSTDGMIKLSGGTFRMGTDSDQQWEADGEGPVREVSVRPFYIDATCVTNAAFEKFVNDTGYRTDAEAFGWSFVFHTHLPSKFANRMKKTNAVVGLTWWIAVPGACWRKPFGERSDLKGLADYPVVHISWNDALRYAQWAGKRLPFEAEWEFAARGGHDQRIYPWGDELTPTGKHMCNIWQGKFPERDTAEDGFAGTCPVDAFPANDYGLHNTSGNVWEWCTEWFDPAWHVEASPETRDNPTGPLTNDGGQTHKLQKGGSYLCHRSYCNRYRVAARTGNMPDSTTTNAGFRCVRDV</sequence>
<comment type="caution">
    <text evidence="3">The sequence shown here is derived from an EMBL/GenBank/DDBJ whole genome shotgun (WGS) entry which is preliminary data.</text>
</comment>
<dbReference type="InterPro" id="IPR051043">
    <property type="entry name" value="Sulfatase_Mod_Factor_Kinase"/>
</dbReference>
<accession>A0ABV4U604</accession>
<dbReference type="InterPro" id="IPR042095">
    <property type="entry name" value="SUMF_sf"/>
</dbReference>
<proteinExistence type="predicted"/>
<organism evidence="3 4">
    <name type="scientific">Natronomicrosphaera hydrolytica</name>
    <dbReference type="NCBI Taxonomy" id="3242702"/>
    <lineage>
        <taxon>Bacteria</taxon>
        <taxon>Pseudomonadati</taxon>
        <taxon>Planctomycetota</taxon>
        <taxon>Phycisphaerae</taxon>
        <taxon>Phycisphaerales</taxon>
        <taxon>Phycisphaeraceae</taxon>
        <taxon>Natronomicrosphaera</taxon>
    </lineage>
</organism>
<dbReference type="Pfam" id="PF03781">
    <property type="entry name" value="FGE-sulfatase"/>
    <property type="match status" value="1"/>
</dbReference>
<dbReference type="RefSeq" id="WP_425345210.1">
    <property type="nucleotide sequence ID" value="NZ_JBGUBD010000004.1"/>
</dbReference>
<dbReference type="EMBL" id="JBGUBD010000004">
    <property type="protein sequence ID" value="MFA9478287.1"/>
    <property type="molecule type" value="Genomic_DNA"/>
</dbReference>
<evidence type="ECO:0000313" key="3">
    <source>
        <dbReference type="EMBL" id="MFA9478287.1"/>
    </source>
</evidence>
<dbReference type="PANTHER" id="PTHR23150">
    <property type="entry name" value="SULFATASE MODIFYING FACTOR 1, 2"/>
    <property type="match status" value="1"/>
</dbReference>
<gene>
    <name evidence="3" type="ORF">ACERK3_08260</name>
</gene>
<evidence type="ECO:0000259" key="2">
    <source>
        <dbReference type="Pfam" id="PF03781"/>
    </source>
</evidence>
<dbReference type="InterPro" id="IPR016187">
    <property type="entry name" value="CTDL_fold"/>
</dbReference>
<feature type="region of interest" description="Disordered" evidence="1">
    <location>
        <begin position="292"/>
        <end position="315"/>
    </location>
</feature>
<feature type="region of interest" description="Disordered" evidence="1">
    <location>
        <begin position="1"/>
        <end position="21"/>
    </location>
</feature>
<dbReference type="SUPFAM" id="SSF56436">
    <property type="entry name" value="C-type lectin-like"/>
    <property type="match status" value="1"/>
</dbReference>
<reference evidence="3 4" key="1">
    <citation type="submission" date="2024-08" db="EMBL/GenBank/DDBJ databases">
        <title>Whole-genome sequencing of halo(alkali)philic microorganisms from hypersaline lakes.</title>
        <authorList>
            <person name="Sorokin D.Y."/>
            <person name="Merkel A.Y."/>
            <person name="Messina E."/>
            <person name="Yakimov M."/>
        </authorList>
    </citation>
    <scope>NUCLEOTIDE SEQUENCE [LARGE SCALE GENOMIC DNA]</scope>
    <source>
        <strain evidence="3 4">AB-hyl4</strain>
    </source>
</reference>
<keyword evidence="4" id="KW-1185">Reference proteome</keyword>
<evidence type="ECO:0000313" key="4">
    <source>
        <dbReference type="Proteomes" id="UP001575105"/>
    </source>
</evidence>
<dbReference type="Gene3D" id="3.90.1580.10">
    <property type="entry name" value="paralog of FGE (formylglycine-generating enzyme)"/>
    <property type="match status" value="1"/>
</dbReference>
<protein>
    <submittedName>
        <fullName evidence="3">Formylglycine-generating enzyme family protein</fullName>
    </submittedName>
</protein>
<evidence type="ECO:0000256" key="1">
    <source>
        <dbReference type="SAM" id="MobiDB-lite"/>
    </source>
</evidence>
<feature type="domain" description="Sulfatase-modifying factor enzyme-like" evidence="2">
    <location>
        <begin position="62"/>
        <end position="352"/>
    </location>
</feature>
<dbReference type="InterPro" id="IPR005532">
    <property type="entry name" value="SUMF_dom"/>
</dbReference>
<name>A0ABV4U604_9BACT</name>
<dbReference type="Proteomes" id="UP001575105">
    <property type="component" value="Unassembled WGS sequence"/>
</dbReference>
<dbReference type="PANTHER" id="PTHR23150:SF19">
    <property type="entry name" value="FORMYLGLYCINE-GENERATING ENZYME"/>
    <property type="match status" value="1"/>
</dbReference>